<dbReference type="Proteomes" id="UP001595379">
    <property type="component" value="Unassembled WGS sequence"/>
</dbReference>
<name>A0ABV6ZU60_9PROT</name>
<evidence type="ECO:0000313" key="2">
    <source>
        <dbReference type="EMBL" id="MFC2924954.1"/>
    </source>
</evidence>
<comment type="caution">
    <text evidence="2">The sequence shown here is derived from an EMBL/GenBank/DDBJ whole genome shotgun (WGS) entry which is preliminary data.</text>
</comment>
<organism evidence="2 3">
    <name type="scientific">Hyphobacterium vulgare</name>
    <dbReference type="NCBI Taxonomy" id="1736751"/>
    <lineage>
        <taxon>Bacteria</taxon>
        <taxon>Pseudomonadati</taxon>
        <taxon>Pseudomonadota</taxon>
        <taxon>Alphaproteobacteria</taxon>
        <taxon>Maricaulales</taxon>
        <taxon>Maricaulaceae</taxon>
        <taxon>Hyphobacterium</taxon>
    </lineage>
</organism>
<gene>
    <name evidence="2" type="ORF">ACFOOR_02425</name>
</gene>
<dbReference type="InterPro" id="IPR045500">
    <property type="entry name" value="DUF6491"/>
</dbReference>
<dbReference type="EMBL" id="JBHRSV010000001">
    <property type="protein sequence ID" value="MFC2924954.1"/>
    <property type="molecule type" value="Genomic_DNA"/>
</dbReference>
<keyword evidence="1" id="KW-0732">Signal</keyword>
<proteinExistence type="predicted"/>
<protein>
    <submittedName>
        <fullName evidence="2">DUF6491 family protein</fullName>
    </submittedName>
</protein>
<dbReference type="RefSeq" id="WP_343163838.1">
    <property type="nucleotide sequence ID" value="NZ_JBHRSV010000001.1"/>
</dbReference>
<evidence type="ECO:0000256" key="1">
    <source>
        <dbReference type="SAM" id="SignalP"/>
    </source>
</evidence>
<accession>A0ABV6ZU60</accession>
<sequence length="132" mass="14006">MQPAAIIKAVILGSALAAASGAAASADCIRMTNVHGFTVIDDTHVVLNGGTRHHYLVTTRSRCPDLRWGMQIGTTLPRTGTVCSPVGEYLVSEDGWRCPIETIEEVEDLETARALVEARADAEAAAEAEAED</sequence>
<evidence type="ECO:0000313" key="3">
    <source>
        <dbReference type="Proteomes" id="UP001595379"/>
    </source>
</evidence>
<keyword evidence="3" id="KW-1185">Reference proteome</keyword>
<feature type="signal peptide" evidence="1">
    <location>
        <begin position="1"/>
        <end position="25"/>
    </location>
</feature>
<feature type="chain" id="PRO_5045101393" evidence="1">
    <location>
        <begin position="26"/>
        <end position="132"/>
    </location>
</feature>
<reference evidence="3" key="1">
    <citation type="journal article" date="2019" name="Int. J. Syst. Evol. Microbiol.">
        <title>The Global Catalogue of Microorganisms (GCM) 10K type strain sequencing project: providing services to taxonomists for standard genome sequencing and annotation.</title>
        <authorList>
            <consortium name="The Broad Institute Genomics Platform"/>
            <consortium name="The Broad Institute Genome Sequencing Center for Infectious Disease"/>
            <person name="Wu L."/>
            <person name="Ma J."/>
        </authorList>
    </citation>
    <scope>NUCLEOTIDE SEQUENCE [LARGE SCALE GENOMIC DNA]</scope>
    <source>
        <strain evidence="3">KCTC 52487</strain>
    </source>
</reference>
<dbReference type="Pfam" id="PF20101">
    <property type="entry name" value="DUF6491"/>
    <property type="match status" value="1"/>
</dbReference>